<evidence type="ECO:0000256" key="4">
    <source>
        <dbReference type="ARBA" id="ARBA00023163"/>
    </source>
</evidence>
<reference evidence="6 7" key="1">
    <citation type="submission" date="2018-08" db="EMBL/GenBank/DDBJ databases">
        <title>Genomic Encyclopedia of Archaeal and Bacterial Type Strains, Phase II (KMG-II): from individual species to whole genera.</title>
        <authorList>
            <person name="Goeker M."/>
        </authorList>
    </citation>
    <scope>NUCLEOTIDE SEQUENCE [LARGE SCALE GENOMIC DNA]</scope>
    <source>
        <strain evidence="6 7">DSM 45791</strain>
    </source>
</reference>
<comment type="caution">
    <text evidence="6">The sequence shown here is derived from an EMBL/GenBank/DDBJ whole genome shotgun (WGS) entry which is preliminary data.</text>
</comment>
<dbReference type="GO" id="GO:0003700">
    <property type="term" value="F:DNA-binding transcription factor activity"/>
    <property type="evidence" value="ECO:0007669"/>
    <property type="project" value="InterPro"/>
</dbReference>
<keyword evidence="7" id="KW-1185">Reference proteome</keyword>
<protein>
    <submittedName>
        <fullName evidence="6">DNA-binding transcriptional LysR family regulator</fullName>
    </submittedName>
</protein>
<organism evidence="6 7">
    <name type="scientific">Kutzneria buriramensis</name>
    <dbReference type="NCBI Taxonomy" id="1045776"/>
    <lineage>
        <taxon>Bacteria</taxon>
        <taxon>Bacillati</taxon>
        <taxon>Actinomycetota</taxon>
        <taxon>Actinomycetes</taxon>
        <taxon>Pseudonocardiales</taxon>
        <taxon>Pseudonocardiaceae</taxon>
        <taxon>Kutzneria</taxon>
    </lineage>
</organism>
<evidence type="ECO:0000256" key="2">
    <source>
        <dbReference type="ARBA" id="ARBA00023015"/>
    </source>
</evidence>
<dbReference type="InterPro" id="IPR005119">
    <property type="entry name" value="LysR_subst-bd"/>
</dbReference>
<dbReference type="Gene3D" id="1.10.10.10">
    <property type="entry name" value="Winged helix-like DNA-binding domain superfamily/Winged helix DNA-binding domain"/>
    <property type="match status" value="1"/>
</dbReference>
<dbReference type="Proteomes" id="UP000256269">
    <property type="component" value="Unassembled WGS sequence"/>
</dbReference>
<dbReference type="EMBL" id="QUNO01000006">
    <property type="protein sequence ID" value="REH46951.1"/>
    <property type="molecule type" value="Genomic_DNA"/>
</dbReference>
<dbReference type="InterPro" id="IPR050176">
    <property type="entry name" value="LTTR"/>
</dbReference>
<dbReference type="Pfam" id="PF03466">
    <property type="entry name" value="LysR_substrate"/>
    <property type="match status" value="1"/>
</dbReference>
<dbReference type="Gene3D" id="3.40.190.10">
    <property type="entry name" value="Periplasmic binding protein-like II"/>
    <property type="match status" value="2"/>
</dbReference>
<gene>
    <name evidence="6" type="ORF">BCF44_106115</name>
</gene>
<dbReference type="CDD" id="cd05466">
    <property type="entry name" value="PBP2_LTTR_substrate"/>
    <property type="match status" value="1"/>
</dbReference>
<keyword evidence="2" id="KW-0805">Transcription regulation</keyword>
<dbReference type="PRINTS" id="PR00039">
    <property type="entry name" value="HTHLYSR"/>
</dbReference>
<proteinExistence type="inferred from homology"/>
<evidence type="ECO:0000313" key="6">
    <source>
        <dbReference type="EMBL" id="REH46951.1"/>
    </source>
</evidence>
<evidence type="ECO:0000313" key="7">
    <source>
        <dbReference type="Proteomes" id="UP000256269"/>
    </source>
</evidence>
<sequence length="302" mass="32173">MGMPLGCNRGMTASLDLEHLRTLVAIAECGGFGKAAAARHISQPALSQHVRLLERGLKRKLFERDGRHMRLTHDGEQVLAEARRIIDVHDAALTRLAAEPDKTIVVGSTEHSAGQILPEMIRALRAAFPDSATRFEIGRSTQLAEAVGKGTVDFAFVLDPSGRGAGHLVGQLPLVWYAARGWTPPTDGQAWPLIAFEEPCGLRDRAQSTLVDDGLRVEVVAQSTTLEGVLAGVRAGLGVALLPNAGGRAEGLSVQGELPDAGTVHLRMVVRRGLAPAVEQTALAGGTEFFTQRPHLHLVRGA</sequence>
<feature type="domain" description="HTH lysR-type" evidence="5">
    <location>
        <begin position="15"/>
        <end position="72"/>
    </location>
</feature>
<dbReference type="GO" id="GO:0003677">
    <property type="term" value="F:DNA binding"/>
    <property type="evidence" value="ECO:0007669"/>
    <property type="project" value="UniProtKB-KW"/>
</dbReference>
<dbReference type="InterPro" id="IPR036388">
    <property type="entry name" value="WH-like_DNA-bd_sf"/>
</dbReference>
<dbReference type="InterPro" id="IPR036390">
    <property type="entry name" value="WH_DNA-bd_sf"/>
</dbReference>
<dbReference type="InterPro" id="IPR000847">
    <property type="entry name" value="LysR_HTH_N"/>
</dbReference>
<dbReference type="PROSITE" id="PS50931">
    <property type="entry name" value="HTH_LYSR"/>
    <property type="match status" value="1"/>
</dbReference>
<dbReference type="PANTHER" id="PTHR30579:SF7">
    <property type="entry name" value="HTH-TYPE TRANSCRIPTIONAL REGULATOR LRHA-RELATED"/>
    <property type="match status" value="1"/>
</dbReference>
<keyword evidence="3 6" id="KW-0238">DNA-binding</keyword>
<dbReference type="PANTHER" id="PTHR30579">
    <property type="entry name" value="TRANSCRIPTIONAL REGULATOR"/>
    <property type="match status" value="1"/>
</dbReference>
<name>A0A3E0HKI2_9PSEU</name>
<evidence type="ECO:0000256" key="3">
    <source>
        <dbReference type="ARBA" id="ARBA00023125"/>
    </source>
</evidence>
<evidence type="ECO:0000259" key="5">
    <source>
        <dbReference type="PROSITE" id="PS50931"/>
    </source>
</evidence>
<keyword evidence="4" id="KW-0804">Transcription</keyword>
<comment type="similarity">
    <text evidence="1">Belongs to the LysR transcriptional regulatory family.</text>
</comment>
<dbReference type="Pfam" id="PF00126">
    <property type="entry name" value="HTH_1"/>
    <property type="match status" value="1"/>
</dbReference>
<evidence type="ECO:0000256" key="1">
    <source>
        <dbReference type="ARBA" id="ARBA00009437"/>
    </source>
</evidence>
<dbReference type="SUPFAM" id="SSF53850">
    <property type="entry name" value="Periplasmic binding protein-like II"/>
    <property type="match status" value="1"/>
</dbReference>
<dbReference type="FunFam" id="1.10.10.10:FF:000001">
    <property type="entry name" value="LysR family transcriptional regulator"/>
    <property type="match status" value="1"/>
</dbReference>
<dbReference type="SUPFAM" id="SSF46785">
    <property type="entry name" value="Winged helix' DNA-binding domain"/>
    <property type="match status" value="1"/>
</dbReference>
<dbReference type="AlphaFoldDB" id="A0A3E0HKI2"/>
<accession>A0A3E0HKI2</accession>